<dbReference type="RefSeq" id="WP_346013949.1">
    <property type="nucleotide sequence ID" value="NZ_JAQYXP010000011.1"/>
</dbReference>
<reference evidence="1 2" key="1">
    <citation type="journal article" date="2023" name="PLoS ONE">
        <title>Complete genome assembly of Hawai'i environmental nontuberculous mycobacteria reveals unexpected co-isolation with methylobacteria.</title>
        <authorList>
            <person name="Hendrix J."/>
            <person name="Epperson L.E."/>
            <person name="Tong E.I."/>
            <person name="Chan Y.L."/>
            <person name="Hasan N.A."/>
            <person name="Dawrs S.N."/>
            <person name="Norton G.J."/>
            <person name="Virdi R."/>
            <person name="Crooks J.L."/>
            <person name="Chan E.D."/>
            <person name="Honda J.R."/>
            <person name="Strong M."/>
        </authorList>
    </citation>
    <scope>NUCLEOTIDE SEQUENCE [LARGE SCALE GENOMIC DNA]</scope>
    <source>
        <strain evidence="1 2">NJH_HI04-1</strain>
    </source>
</reference>
<gene>
    <name evidence="1" type="ORF">PUR29_36820</name>
</gene>
<proteinExistence type="predicted"/>
<accession>A0ABV0A618</accession>
<evidence type="ECO:0000313" key="1">
    <source>
        <dbReference type="EMBL" id="MEN3239003.1"/>
    </source>
</evidence>
<evidence type="ECO:0000313" key="2">
    <source>
        <dbReference type="Proteomes" id="UP001407347"/>
    </source>
</evidence>
<sequence>MSAGFDRRNLLLAGVSAAAGLPSSALSQTISAEKQKEDGPSIKIDRVFEPFSFAEDYDEIESKYFNSLGLDTELANGPWEMLLSTLGRYVDGGDPKNVQMVTAPRPANWNDKKYGQWRLSKVIGDAMPAWGTSYQPNTSNSFGSSYAIYITNIVIPVADQNLQAQINTAKRDWVAATTALSNSVSTSGDRWSKFNRKQSSLPPSKRKDFDWWYSNLELKFLKPKENDVLLTGQTYSSLINKAGKGWQAVANLVNKYSDLSATYLVAAEGAEEDRRESVYRYLVGQSLDDFIESSIRNNPQTIADYDKSSTRKHVDQTSWGANASYGFFIRASGSGGSSHINWQTEEFKMKFSAKGIQSFEIVAGDWLSSNLIKMWNILDFQPDGPIDRAIKKKMLWGKDGIFNLRSATAIVVYEPTIEIKLSKADYDRTASWWSGSTGIGIGPFSFGASAGGSKEDVIFNSGTNSIIAKDTTGIPKIIAIVTEVLPQLK</sequence>
<protein>
    <submittedName>
        <fullName evidence="1">Uncharacterized protein</fullName>
    </submittedName>
</protein>
<organism evidence="1 2">
    <name type="scientific">Methylobacterium ajmalii</name>
    <dbReference type="NCBI Taxonomy" id="2738439"/>
    <lineage>
        <taxon>Bacteria</taxon>
        <taxon>Pseudomonadati</taxon>
        <taxon>Pseudomonadota</taxon>
        <taxon>Alphaproteobacteria</taxon>
        <taxon>Hyphomicrobiales</taxon>
        <taxon>Methylobacteriaceae</taxon>
        <taxon>Methylobacterium</taxon>
    </lineage>
</organism>
<dbReference type="EMBL" id="JAQYXP010000011">
    <property type="protein sequence ID" value="MEN3239003.1"/>
    <property type="molecule type" value="Genomic_DNA"/>
</dbReference>
<comment type="caution">
    <text evidence="1">The sequence shown here is derived from an EMBL/GenBank/DDBJ whole genome shotgun (WGS) entry which is preliminary data.</text>
</comment>
<name>A0ABV0A618_9HYPH</name>
<dbReference type="Proteomes" id="UP001407347">
    <property type="component" value="Unassembled WGS sequence"/>
</dbReference>
<keyword evidence="2" id="KW-1185">Reference proteome</keyword>